<sequence length="52" mass="6293">MSKEHDVQRVGNDMGNYIKYKQVSLENIHLIIISQQGDVLPNFYWIFRDEFY</sequence>
<keyword evidence="2" id="KW-1185">Reference proteome</keyword>
<comment type="caution">
    <text evidence="1">The sequence shown here is derived from an EMBL/GenBank/DDBJ whole genome shotgun (WGS) entry which is preliminary data.</text>
</comment>
<protein>
    <submittedName>
        <fullName evidence="1">Uncharacterized protein</fullName>
    </submittedName>
</protein>
<evidence type="ECO:0000313" key="1">
    <source>
        <dbReference type="EMBL" id="GAX60332.1"/>
    </source>
</evidence>
<accession>A0A286TWT5</accession>
<dbReference type="AlphaFoldDB" id="A0A286TWT5"/>
<dbReference type="EMBL" id="BAOS01000010">
    <property type="protein sequence ID" value="GAX60332.1"/>
    <property type="molecule type" value="Genomic_DNA"/>
</dbReference>
<evidence type="ECO:0000313" key="2">
    <source>
        <dbReference type="Proteomes" id="UP000218542"/>
    </source>
</evidence>
<organism evidence="1 2">
    <name type="scientific">Candidatus Scalindua japonica</name>
    <dbReference type="NCBI Taxonomy" id="1284222"/>
    <lineage>
        <taxon>Bacteria</taxon>
        <taxon>Pseudomonadati</taxon>
        <taxon>Planctomycetota</taxon>
        <taxon>Candidatus Brocadiia</taxon>
        <taxon>Candidatus Brocadiales</taxon>
        <taxon>Candidatus Scalinduaceae</taxon>
        <taxon>Candidatus Scalindua</taxon>
    </lineage>
</organism>
<gene>
    <name evidence="1" type="ORF">SCALIN_C10_0092</name>
</gene>
<proteinExistence type="predicted"/>
<name>A0A286TWT5_9BACT</name>
<dbReference type="Proteomes" id="UP000218542">
    <property type="component" value="Unassembled WGS sequence"/>
</dbReference>
<reference evidence="1 2" key="1">
    <citation type="journal article" date="2017" name="Environ. Microbiol. Rep.">
        <title>Genetic diversity of marine anaerobic ammonium-oxidizing bacteria as revealed by genomic and proteomic analyses of 'Candidatus Scalindua japonica'.</title>
        <authorList>
            <person name="Oshiki M."/>
            <person name="Mizuto K."/>
            <person name="Kimura Z."/>
            <person name="Kindaichi T."/>
            <person name="Satoh H."/>
            <person name="Okabe S."/>
        </authorList>
    </citation>
    <scope>NUCLEOTIDE SEQUENCE [LARGE SCALE GENOMIC DNA]</scope>
    <source>
        <strain evidence="2">husup-a2</strain>
    </source>
</reference>